<keyword evidence="3" id="KW-1185">Reference proteome</keyword>
<dbReference type="InterPro" id="IPR037523">
    <property type="entry name" value="VOC_core"/>
</dbReference>
<organism evidence="2 3">
    <name type="scientific">Tengunoibacter tsumagoiensis</name>
    <dbReference type="NCBI Taxonomy" id="2014871"/>
    <lineage>
        <taxon>Bacteria</taxon>
        <taxon>Bacillati</taxon>
        <taxon>Chloroflexota</taxon>
        <taxon>Ktedonobacteria</taxon>
        <taxon>Ktedonobacterales</taxon>
        <taxon>Dictyobacteraceae</taxon>
        <taxon>Tengunoibacter</taxon>
    </lineage>
</organism>
<comment type="caution">
    <text evidence="2">The sequence shown here is derived from an EMBL/GenBank/DDBJ whole genome shotgun (WGS) entry which is preliminary data.</text>
</comment>
<dbReference type="Gene3D" id="3.10.180.10">
    <property type="entry name" value="2,3-Dihydroxybiphenyl 1,2-Dioxygenase, domain 1"/>
    <property type="match status" value="2"/>
</dbReference>
<dbReference type="PANTHER" id="PTHR21366">
    <property type="entry name" value="GLYOXALASE FAMILY PROTEIN"/>
    <property type="match status" value="1"/>
</dbReference>
<protein>
    <recommendedName>
        <fullName evidence="1">VOC domain-containing protein</fullName>
    </recommendedName>
</protein>
<dbReference type="Proteomes" id="UP000287352">
    <property type="component" value="Unassembled WGS sequence"/>
</dbReference>
<evidence type="ECO:0000313" key="3">
    <source>
        <dbReference type="Proteomes" id="UP000287352"/>
    </source>
</evidence>
<gene>
    <name evidence="2" type="ORF">KTT_00180</name>
</gene>
<dbReference type="CDD" id="cd06587">
    <property type="entry name" value="VOC"/>
    <property type="match status" value="1"/>
</dbReference>
<dbReference type="RefSeq" id="WP_126577782.1">
    <property type="nucleotide sequence ID" value="NZ_BIFR01000001.1"/>
</dbReference>
<reference evidence="3" key="1">
    <citation type="submission" date="2018-12" db="EMBL/GenBank/DDBJ databases">
        <title>Tengunoibacter tsumagoiensis gen. nov., sp. nov., Dictyobacter kobayashii sp. nov., D. alpinus sp. nov., and D. joshuensis sp. nov. and description of Dictyobacteraceae fam. nov. within the order Ktedonobacterales isolated from Tengu-no-mugimeshi.</title>
        <authorList>
            <person name="Wang C.M."/>
            <person name="Zheng Y."/>
            <person name="Sakai Y."/>
            <person name="Toyoda A."/>
            <person name="Minakuchi Y."/>
            <person name="Abe K."/>
            <person name="Yokota A."/>
            <person name="Yabe S."/>
        </authorList>
    </citation>
    <scope>NUCLEOTIDE SEQUENCE [LARGE SCALE GENOMIC DNA]</scope>
    <source>
        <strain evidence="3">Uno3</strain>
    </source>
</reference>
<dbReference type="Pfam" id="PF00903">
    <property type="entry name" value="Glyoxalase"/>
    <property type="match status" value="2"/>
</dbReference>
<sequence length="317" mass="35970">MSNQQIQKVKVKRLAQVGLWAKDLTAEAKFYSQVLGMQIKTTSQDDLDLDSDEANLLLALSSEQSCLSIYTDTRTANTTGRKPVQFSPLHHLTFEVDTDAELAALAARLNQSGVEFSLEPRGDDPDSGSSLWLNDPDQNRLEIVVARDALFLQHAPMKHVPLRPYGLQHIALYTARLETMVEFYTEALGFDMSDWLLRERAWLRCNQNHHTLLLIQGTPGIDHVGYTIANGDELLRWADYLSNYEVPLLWGPGRHGASNDLFLRIADPELIHLELSAEIQQYHDRDVTAPPRLWHTRTMALNLWGALPHWIREEGQA</sequence>
<dbReference type="PROSITE" id="PS51819">
    <property type="entry name" value="VOC"/>
    <property type="match status" value="2"/>
</dbReference>
<dbReference type="InterPro" id="IPR050383">
    <property type="entry name" value="GlyoxalaseI/FosfomycinResist"/>
</dbReference>
<evidence type="ECO:0000259" key="1">
    <source>
        <dbReference type="PROSITE" id="PS51819"/>
    </source>
</evidence>
<proteinExistence type="predicted"/>
<dbReference type="AlphaFoldDB" id="A0A401ZTE0"/>
<dbReference type="InterPro" id="IPR004360">
    <property type="entry name" value="Glyas_Fos-R_dOase_dom"/>
</dbReference>
<dbReference type="InterPro" id="IPR029068">
    <property type="entry name" value="Glyas_Bleomycin-R_OHBP_Dase"/>
</dbReference>
<feature type="domain" description="VOC" evidence="1">
    <location>
        <begin position="166"/>
        <end position="278"/>
    </location>
</feature>
<feature type="domain" description="VOC" evidence="1">
    <location>
        <begin position="13"/>
        <end position="146"/>
    </location>
</feature>
<dbReference type="EMBL" id="BIFR01000001">
    <property type="protein sequence ID" value="GCE10159.1"/>
    <property type="molecule type" value="Genomic_DNA"/>
</dbReference>
<dbReference type="SUPFAM" id="SSF54593">
    <property type="entry name" value="Glyoxalase/Bleomycin resistance protein/Dihydroxybiphenyl dioxygenase"/>
    <property type="match status" value="1"/>
</dbReference>
<name>A0A401ZTE0_9CHLR</name>
<dbReference type="OrthoDB" id="317332at2"/>
<accession>A0A401ZTE0</accession>
<evidence type="ECO:0000313" key="2">
    <source>
        <dbReference type="EMBL" id="GCE10159.1"/>
    </source>
</evidence>